<evidence type="ECO:0000256" key="2">
    <source>
        <dbReference type="ARBA" id="ARBA00006269"/>
    </source>
</evidence>
<feature type="domain" description="Origin recognition complex subunit 5 C-terminal" evidence="9">
    <location>
        <begin position="296"/>
        <end position="431"/>
    </location>
</feature>
<dbReference type="PANTHER" id="PTHR12705">
    <property type="entry name" value="ORIGIN RECOGNITION COMPLEX SUBUNIT 5"/>
    <property type="match status" value="1"/>
</dbReference>
<feature type="domain" description="Orc1-like AAA ATPase" evidence="8">
    <location>
        <begin position="14"/>
        <end position="155"/>
    </location>
</feature>
<organism evidence="11 12">
    <name type="scientific">Callosobruchus maculatus</name>
    <name type="common">Southern cowpea weevil</name>
    <name type="synonym">Pulse bruchid</name>
    <dbReference type="NCBI Taxonomy" id="64391"/>
    <lineage>
        <taxon>Eukaryota</taxon>
        <taxon>Metazoa</taxon>
        <taxon>Ecdysozoa</taxon>
        <taxon>Arthropoda</taxon>
        <taxon>Hexapoda</taxon>
        <taxon>Insecta</taxon>
        <taxon>Pterygota</taxon>
        <taxon>Neoptera</taxon>
        <taxon>Endopterygota</taxon>
        <taxon>Coleoptera</taxon>
        <taxon>Polyphaga</taxon>
        <taxon>Cucujiformia</taxon>
        <taxon>Chrysomeloidea</taxon>
        <taxon>Chrysomelidae</taxon>
        <taxon>Bruchinae</taxon>
        <taxon>Bruchini</taxon>
        <taxon>Callosobruchus</taxon>
    </lineage>
</organism>
<dbReference type="InterPro" id="IPR041664">
    <property type="entry name" value="AAA_16"/>
</dbReference>
<feature type="domain" description="ORC5 lid" evidence="10">
    <location>
        <begin position="212"/>
        <end position="261"/>
    </location>
</feature>
<keyword evidence="4" id="KW-0547">Nucleotide-binding</keyword>
<evidence type="ECO:0000256" key="1">
    <source>
        <dbReference type="ARBA" id="ARBA00004123"/>
    </source>
</evidence>
<dbReference type="EMBL" id="CAACVG010002424">
    <property type="protein sequence ID" value="VEN36455.1"/>
    <property type="molecule type" value="Genomic_DNA"/>
</dbReference>
<dbReference type="Pfam" id="PF13191">
    <property type="entry name" value="AAA_16"/>
    <property type="match status" value="1"/>
</dbReference>
<dbReference type="InterPro" id="IPR048866">
    <property type="entry name" value="ORC5_lid"/>
</dbReference>
<dbReference type="Gene3D" id="3.40.50.300">
    <property type="entry name" value="P-loop containing nucleotide triphosphate hydrolases"/>
    <property type="match status" value="1"/>
</dbReference>
<comment type="subcellular location">
    <subcellularLocation>
        <location evidence="1">Nucleus</location>
    </subcellularLocation>
</comment>
<dbReference type="AlphaFoldDB" id="A0A653BMD1"/>
<dbReference type="InterPro" id="IPR020796">
    <property type="entry name" value="ORC5"/>
</dbReference>
<dbReference type="GO" id="GO:0006270">
    <property type="term" value="P:DNA replication initiation"/>
    <property type="evidence" value="ECO:0007669"/>
    <property type="project" value="TreeGrafter"/>
</dbReference>
<dbReference type="SUPFAM" id="SSF52540">
    <property type="entry name" value="P-loop containing nucleoside triphosphate hydrolases"/>
    <property type="match status" value="1"/>
</dbReference>
<evidence type="ECO:0000259" key="9">
    <source>
        <dbReference type="Pfam" id="PF14630"/>
    </source>
</evidence>
<evidence type="ECO:0000259" key="8">
    <source>
        <dbReference type="Pfam" id="PF13191"/>
    </source>
</evidence>
<comment type="similarity">
    <text evidence="2">Belongs to the ORC5 family.</text>
</comment>
<keyword evidence="3" id="KW-0235">DNA replication</keyword>
<dbReference type="GO" id="GO:0005524">
    <property type="term" value="F:ATP binding"/>
    <property type="evidence" value="ECO:0007669"/>
    <property type="project" value="UniProtKB-KW"/>
</dbReference>
<gene>
    <name evidence="11" type="ORF">CALMAC_LOCUS2070</name>
</gene>
<dbReference type="InterPro" id="IPR047088">
    <property type="entry name" value="ORC5_C"/>
</dbReference>
<keyword evidence="12" id="KW-1185">Reference proteome</keyword>
<protein>
    <recommendedName>
        <fullName evidence="7">Origin recognition complex subunit 5</fullName>
    </recommendedName>
</protein>
<dbReference type="Pfam" id="PF14630">
    <property type="entry name" value="ORC5_C"/>
    <property type="match status" value="1"/>
</dbReference>
<evidence type="ECO:0000313" key="11">
    <source>
        <dbReference type="EMBL" id="VEN36455.1"/>
    </source>
</evidence>
<evidence type="ECO:0000256" key="5">
    <source>
        <dbReference type="ARBA" id="ARBA00022840"/>
    </source>
</evidence>
<name>A0A653BMD1_CALMS</name>
<dbReference type="GO" id="GO:0003688">
    <property type="term" value="F:DNA replication origin binding"/>
    <property type="evidence" value="ECO:0007669"/>
    <property type="project" value="TreeGrafter"/>
</dbReference>
<keyword evidence="5" id="KW-0067">ATP-binding</keyword>
<dbReference type="OrthoDB" id="365981at2759"/>
<evidence type="ECO:0000256" key="3">
    <source>
        <dbReference type="ARBA" id="ARBA00022705"/>
    </source>
</evidence>
<proteinExistence type="inferred from homology"/>
<dbReference type="InterPro" id="IPR027417">
    <property type="entry name" value="P-loop_NTPase"/>
</dbReference>
<evidence type="ECO:0000313" key="12">
    <source>
        <dbReference type="Proteomes" id="UP000410492"/>
    </source>
</evidence>
<evidence type="ECO:0000259" key="10">
    <source>
        <dbReference type="Pfam" id="PF21639"/>
    </source>
</evidence>
<accession>A0A653BMD1</accession>
<dbReference type="FunFam" id="3.40.50.300:FF:000673">
    <property type="entry name" value="Origin recognition complex subunit 5"/>
    <property type="match status" value="1"/>
</dbReference>
<dbReference type="Proteomes" id="UP000410492">
    <property type="component" value="Unassembled WGS sequence"/>
</dbReference>
<evidence type="ECO:0000256" key="7">
    <source>
        <dbReference type="ARBA" id="ARBA00069657"/>
    </source>
</evidence>
<sequence length="437" mass="49799">MATDPVVLSLKQSLPCRDSQIDQLYNLLPGKDDISIPSVYICGAASTGKSAVVTSMLHKLEIKHAIVNLVECYTSKILFENILNKFSDHTFDPTNPLPYAKCDNLMDFISHLKGINGLDKSVLVLDKAEELRHMDANLLPAFLRITELTNLNITVILISDIVFEKYYNKSTDVEPLKVYFPQYNKDELLEILTLDFDYVKSEAAIDFDVDFYKNYLSLFLSVFYRACRDLCELRYMSRVNFTKYLQPVVQKQCSVSDSMVLWRNIAPVLKNSLEVLYLRVDVTSDQMNNAAHSLELPYYAKYLLVAAYLASYNSTKDDKKIFVRNTGKKSKSVREIKAKSKVSEQLNTQLGPKPFTFDRLLAIFYAILEEKVGFNNNLLVQVSSLVELRLLVLSTVGDGTSLDGQKYKCNVSFDFIHSTAKTIGFNIKKYLSDFRHL</sequence>
<dbReference type="PANTHER" id="PTHR12705:SF0">
    <property type="entry name" value="ORIGIN RECOGNITION COMPLEX SUBUNIT 5"/>
    <property type="match status" value="1"/>
</dbReference>
<dbReference type="Pfam" id="PF21639">
    <property type="entry name" value="ORC5_lid"/>
    <property type="match status" value="1"/>
</dbReference>
<reference evidence="11 12" key="1">
    <citation type="submission" date="2019-01" db="EMBL/GenBank/DDBJ databases">
        <authorList>
            <person name="Sayadi A."/>
        </authorList>
    </citation>
    <scope>NUCLEOTIDE SEQUENCE [LARGE SCALE GENOMIC DNA]</scope>
</reference>
<evidence type="ECO:0000256" key="4">
    <source>
        <dbReference type="ARBA" id="ARBA00022741"/>
    </source>
</evidence>
<keyword evidence="6" id="KW-0539">Nucleus</keyword>
<dbReference type="GO" id="GO:0005664">
    <property type="term" value="C:nuclear origin of replication recognition complex"/>
    <property type="evidence" value="ECO:0007669"/>
    <property type="project" value="TreeGrafter"/>
</dbReference>
<evidence type="ECO:0000256" key="6">
    <source>
        <dbReference type="ARBA" id="ARBA00023242"/>
    </source>
</evidence>